<reference evidence="1" key="1">
    <citation type="submission" date="2022-09" db="EMBL/GenBank/DDBJ databases">
        <title>A Global Phylogenomic Analysis of the Shiitake Genus Lentinula.</title>
        <authorList>
            <consortium name="DOE Joint Genome Institute"/>
            <person name="Sierra-Patev S."/>
            <person name="Min B."/>
            <person name="Naranjo-Ortiz M."/>
            <person name="Looney B."/>
            <person name="Konkel Z."/>
            <person name="Slot J.C."/>
            <person name="Sakamoto Y."/>
            <person name="Steenwyk J.L."/>
            <person name="Rokas A."/>
            <person name="Carro J."/>
            <person name="Camarero S."/>
            <person name="Ferreira P."/>
            <person name="Molpeceres G."/>
            <person name="Ruiz-Duenas F.J."/>
            <person name="Serrano A."/>
            <person name="Henrissat B."/>
            <person name="Drula E."/>
            <person name="Hughes K.W."/>
            <person name="Mata J.L."/>
            <person name="Ishikawa N.K."/>
            <person name="Vargas-Isla R."/>
            <person name="Ushijima S."/>
            <person name="Smith C.A."/>
            <person name="Ahrendt S."/>
            <person name="Andreopoulos W."/>
            <person name="He G."/>
            <person name="Labutti K."/>
            <person name="Lipzen A."/>
            <person name="Ng V."/>
            <person name="Riley R."/>
            <person name="Sandor L."/>
            <person name="Barry K."/>
            <person name="Martinez A.T."/>
            <person name="Xiao Y."/>
            <person name="Gibbons J.G."/>
            <person name="Terashima K."/>
            <person name="Grigoriev I.V."/>
            <person name="Hibbett D.S."/>
        </authorList>
    </citation>
    <scope>NUCLEOTIDE SEQUENCE</scope>
    <source>
        <strain evidence="1">TMI1499</strain>
    </source>
</reference>
<organism evidence="1 2">
    <name type="scientific">Lentinula aff. lateritia</name>
    <dbReference type="NCBI Taxonomy" id="2804960"/>
    <lineage>
        <taxon>Eukaryota</taxon>
        <taxon>Fungi</taxon>
        <taxon>Dikarya</taxon>
        <taxon>Basidiomycota</taxon>
        <taxon>Agaricomycotina</taxon>
        <taxon>Agaricomycetes</taxon>
        <taxon>Agaricomycetidae</taxon>
        <taxon>Agaricales</taxon>
        <taxon>Marasmiineae</taxon>
        <taxon>Omphalotaceae</taxon>
        <taxon>Lentinula</taxon>
    </lineage>
</organism>
<sequence>MNYPFSTQSVVLVAVLGTVLPVLYRIVSSPLTLILISPFVLLFLGLSFLALHVFIGHILDSRNSRPHNTVHKAARPFAFSTPAAWQAVLTRSQWSQNTPQSFPPLCPESPMVSAALNDILIMIVRDFVLTWYKELSSSPSFPVAVSSVLHDSISQLLNRAAAIDIPTLVVKRVLPRITEHIELFRQSEIALRGAGLERRLTHSEELDLMLASRYGAGSEAGKLHPAIENLSTTFTRQSEEAHLKQLIDKALPYVLPETENRSKALKIVVREIAACAVLYPVMEMVSDPDFWNRAIDQVATVAIHQQKLITKVRNVLEAQSPRPQNHNRLSTVNPSNPALTTETITIRTDAHQFESFLRSIHRCSSLLDARRLKNDVLGEIRRTRILLANHEKDDWINGERTEDVVAFLDRLYTAKRKVEQRIVELGGGEDSVPHFSIGEKQTIYQETGSLTKSGITLRDILSNPSSLSYFMEFMDRRNRSLLVQFWLTVETFKNPLEAVDSSSEDDEDESVQDALTAITVKEDISMIHDLYFSSTIHPVLSSIPKKYVESIRAFVRNEVENSRVAQGRVRKNVLLAQRQVERDMEYDFEDFGSSELWFRVMSDADFTSRVPPPPKDERSSNIRTGSSHDSDTPKAYRPSLLPRSGSAPGHFPKTEMSGSTQSLRSVDSVASAKNMAHPTKSNIEILMSPVTDSSSDSERAPLFDDPDDRAQRAEEHRMDAIHSALTDIMALDEAHYGLEEDIDDRVSMFLSPRSPRAKKQSDAFSQEDDDHIEPDEDVPDEMEEGRGSFQLAGPGDLQSSYEIARLADKILSVQTQETMLDNLIKKAELTGDNQELRLLNRSKSSMNRELRELNFQKVQYEQQESANRLVSDRTKISIVSSAAGEEEGKSVVRYLIEVQQLGLDGTFSSGWVVARRYNEFLTMHNKLREKYSAVRNLEFPGKSLVPHLSINFVDTRRAGLEKYLQGLISIPLVCESDGLRTFLSRESPFVASEHHDESNHRGPVAGFSGTELVRNVYRSVTGSIDDMLFGQSMLDVMIQRLTRQAAEFAGIVGSGVTDENFVAQALNASGKTAPAALMQLSADLKPLEGESSTSTFSAPICDLLLAIFELNKQNNWLRRQAVVIILQQVLGGTIERKIRETIKSLLDEPRVMSYLKIFRDGLWPAGKLKPQSVPRTPEERSRSRDEANRKLSALVPDLAANMIGRSNARRGARRIFAVLQNRRLNQHIAYTVVDEVFSALFPESTPNTKVERLMT</sequence>
<comment type="caution">
    <text evidence="1">The sequence shown here is derived from an EMBL/GenBank/DDBJ whole genome shotgun (WGS) entry which is preliminary data.</text>
</comment>
<evidence type="ECO:0000313" key="2">
    <source>
        <dbReference type="Proteomes" id="UP001163835"/>
    </source>
</evidence>
<evidence type="ECO:0000313" key="1">
    <source>
        <dbReference type="EMBL" id="KAJ3812380.1"/>
    </source>
</evidence>
<keyword evidence="2" id="KW-1185">Reference proteome</keyword>
<dbReference type="EMBL" id="MU795025">
    <property type="protein sequence ID" value="KAJ3812380.1"/>
    <property type="molecule type" value="Genomic_DNA"/>
</dbReference>
<protein>
    <submittedName>
        <fullName evidence="1">PhoX domain-containing protein</fullName>
    </submittedName>
</protein>
<dbReference type="Proteomes" id="UP001163835">
    <property type="component" value="Unassembled WGS sequence"/>
</dbReference>
<gene>
    <name evidence="1" type="ORF">F5876DRAFT_37525</name>
</gene>
<proteinExistence type="predicted"/>
<accession>A0ACC1U5T2</accession>
<name>A0ACC1U5T2_9AGAR</name>